<sequence>MKRAMRKFFSHRQSTEPSRSKNDWIGEFHPDKSGQVVVTF</sequence>
<dbReference type="RefSeq" id="WP_262708682.1">
    <property type="nucleotide sequence ID" value="NZ_SLWK01000019.1"/>
</dbReference>
<evidence type="ECO:0000313" key="2">
    <source>
        <dbReference type="EMBL" id="TCO04059.1"/>
    </source>
</evidence>
<dbReference type="EMBL" id="SLWK01000019">
    <property type="protein sequence ID" value="TCO04059.1"/>
    <property type="molecule type" value="Genomic_DNA"/>
</dbReference>
<dbReference type="AlphaFoldDB" id="A0A4R2G9V9"/>
<protein>
    <submittedName>
        <fullName evidence="2">Uncharacterized protein</fullName>
    </submittedName>
</protein>
<keyword evidence="3" id="KW-1185">Reference proteome</keyword>
<comment type="caution">
    <text evidence="2">The sequence shown here is derived from an EMBL/GenBank/DDBJ whole genome shotgun (WGS) entry which is preliminary data.</text>
</comment>
<evidence type="ECO:0000313" key="3">
    <source>
        <dbReference type="Proteomes" id="UP000295221"/>
    </source>
</evidence>
<evidence type="ECO:0000256" key="1">
    <source>
        <dbReference type="SAM" id="MobiDB-lite"/>
    </source>
</evidence>
<feature type="compositionally biased region" description="Basic and acidic residues" evidence="1">
    <location>
        <begin position="18"/>
        <end position="27"/>
    </location>
</feature>
<proteinExistence type="predicted"/>
<dbReference type="Proteomes" id="UP000295221">
    <property type="component" value="Unassembled WGS sequence"/>
</dbReference>
<feature type="compositionally biased region" description="Basic residues" evidence="1">
    <location>
        <begin position="1"/>
        <end position="10"/>
    </location>
</feature>
<feature type="region of interest" description="Disordered" evidence="1">
    <location>
        <begin position="1"/>
        <end position="27"/>
    </location>
</feature>
<accession>A0A4R2G9V9</accession>
<name>A0A4R2G9V9_9BACT</name>
<reference evidence="2 3" key="1">
    <citation type="submission" date="2019-03" db="EMBL/GenBank/DDBJ databases">
        <title>Genomic Encyclopedia of Type Strains, Phase IV (KMG-IV): sequencing the most valuable type-strain genomes for metagenomic binning, comparative biology and taxonomic classification.</title>
        <authorList>
            <person name="Goeker M."/>
        </authorList>
    </citation>
    <scope>NUCLEOTIDE SEQUENCE [LARGE SCALE GENOMIC DNA]</scope>
    <source>
        <strain evidence="2 3">DSM 24179</strain>
    </source>
</reference>
<gene>
    <name evidence="2" type="ORF">EV194_11949</name>
</gene>
<organism evidence="2 3">
    <name type="scientific">Natronoflexus pectinivorans</name>
    <dbReference type="NCBI Taxonomy" id="682526"/>
    <lineage>
        <taxon>Bacteria</taxon>
        <taxon>Pseudomonadati</taxon>
        <taxon>Bacteroidota</taxon>
        <taxon>Bacteroidia</taxon>
        <taxon>Marinilabiliales</taxon>
        <taxon>Marinilabiliaceae</taxon>
        <taxon>Natronoflexus</taxon>
    </lineage>
</organism>